<keyword evidence="3" id="KW-1185">Reference proteome</keyword>
<keyword evidence="1" id="KW-1133">Transmembrane helix</keyword>
<proteinExistence type="predicted"/>
<accession>A0A6P1PVU8</accession>
<evidence type="ECO:0000313" key="2">
    <source>
        <dbReference type="EMBL" id="QHM70241.1"/>
    </source>
</evidence>
<feature type="transmembrane region" description="Helical" evidence="1">
    <location>
        <begin position="12"/>
        <end position="31"/>
    </location>
</feature>
<evidence type="ECO:0000256" key="1">
    <source>
        <dbReference type="SAM" id="Phobius"/>
    </source>
</evidence>
<dbReference type="Proteomes" id="UP000464053">
    <property type="component" value="Chromosome"/>
</dbReference>
<sequence>MKDLLPLCFSELFAVVLSGFSLIFFVALYVYR</sequence>
<keyword evidence="1" id="KW-0472">Membrane</keyword>
<organism evidence="2 3">
    <name type="scientific">Mixta intestinalis</name>
    <dbReference type="NCBI Taxonomy" id="1615494"/>
    <lineage>
        <taxon>Bacteria</taxon>
        <taxon>Pseudomonadati</taxon>
        <taxon>Pseudomonadota</taxon>
        <taxon>Gammaproteobacteria</taxon>
        <taxon>Enterobacterales</taxon>
        <taxon>Erwiniaceae</taxon>
        <taxon>Mixta</taxon>
    </lineage>
</organism>
<dbReference type="AlphaFoldDB" id="A0A6P1PVU8"/>
<dbReference type="KEGG" id="mint:C7M51_00502"/>
<evidence type="ECO:0000313" key="3">
    <source>
        <dbReference type="Proteomes" id="UP000464053"/>
    </source>
</evidence>
<protein>
    <submittedName>
        <fullName evidence="2">Uncharacterized protein</fullName>
    </submittedName>
</protein>
<reference evidence="2 3" key="1">
    <citation type="submission" date="2018-03" db="EMBL/GenBank/DDBJ databases">
        <title>Pantoea intestinalis SRCM103226 isolated form the mealworm.</title>
        <authorList>
            <person name="Jeong D.-Y."/>
            <person name="Kim J.W."/>
        </authorList>
    </citation>
    <scope>NUCLEOTIDE SEQUENCE [LARGE SCALE GENOMIC DNA]</scope>
    <source>
        <strain evidence="2 3">SRCM103226</strain>
    </source>
</reference>
<dbReference type="EMBL" id="CP028271">
    <property type="protein sequence ID" value="QHM70241.1"/>
    <property type="molecule type" value="Genomic_DNA"/>
</dbReference>
<gene>
    <name evidence="2" type="ORF">C7M51_00502</name>
</gene>
<keyword evidence="1" id="KW-0812">Transmembrane</keyword>
<name>A0A6P1PVU8_9GAMM</name>